<keyword evidence="1" id="KW-0539">Nucleus</keyword>
<gene>
    <name evidence="3" type="ORF">FOXYS1_10209</name>
</gene>
<dbReference type="CDD" id="cd01285">
    <property type="entry name" value="nucleoside_deaminase"/>
    <property type="match status" value="1"/>
</dbReference>
<dbReference type="InterPro" id="IPR053157">
    <property type="entry name" value="Sterol_Uptake_Regulator"/>
</dbReference>
<dbReference type="GO" id="GO:0003824">
    <property type="term" value="F:catalytic activity"/>
    <property type="evidence" value="ECO:0007669"/>
    <property type="project" value="InterPro"/>
</dbReference>
<dbReference type="EMBL" id="JAAFOW010001790">
    <property type="protein sequence ID" value="KAF5259183.1"/>
    <property type="molecule type" value="Genomic_DNA"/>
</dbReference>
<dbReference type="SUPFAM" id="SSF53927">
    <property type="entry name" value="Cytidine deaminase-like"/>
    <property type="match status" value="1"/>
</dbReference>
<evidence type="ECO:0000313" key="3">
    <source>
        <dbReference type="EMBL" id="KAF5259183.1"/>
    </source>
</evidence>
<dbReference type="GO" id="GO:0001228">
    <property type="term" value="F:DNA-binding transcription activator activity, RNA polymerase II-specific"/>
    <property type="evidence" value="ECO:0007669"/>
    <property type="project" value="TreeGrafter"/>
</dbReference>
<reference evidence="3" key="1">
    <citation type="submission" date="2020-02" db="EMBL/GenBank/DDBJ databases">
        <title>Identification and distribution of gene clusters putatively required for synthesis of sphingolipid metabolism inhibitors in phylogenetically diverse species of the filamentous fungus Fusarium.</title>
        <authorList>
            <person name="Kim H.-S."/>
            <person name="Busman M."/>
            <person name="Brown D.W."/>
            <person name="Divon H."/>
            <person name="Uhlig S."/>
            <person name="Proctor R.H."/>
        </authorList>
    </citation>
    <scope>NUCLEOTIDE SEQUENCE [LARGE SCALE GENOMIC DNA]</scope>
    <source>
        <strain evidence="3">NRRL 39464</strain>
    </source>
</reference>
<evidence type="ECO:0000313" key="4">
    <source>
        <dbReference type="Proteomes" id="UP000558688"/>
    </source>
</evidence>
<dbReference type="InterPro" id="IPR021858">
    <property type="entry name" value="Fun_TF"/>
</dbReference>
<name>A0A8H5A5D6_FUSOX</name>
<dbReference type="PROSITE" id="PS51747">
    <property type="entry name" value="CYT_DCMP_DEAMINASES_2"/>
    <property type="match status" value="1"/>
</dbReference>
<evidence type="ECO:0000259" key="2">
    <source>
        <dbReference type="PROSITE" id="PS51747"/>
    </source>
</evidence>
<dbReference type="Pfam" id="PF00383">
    <property type="entry name" value="dCMP_cyt_deam_1"/>
    <property type="match status" value="1"/>
</dbReference>
<dbReference type="PANTHER" id="PTHR47784:SF5">
    <property type="entry name" value="STEROL UPTAKE CONTROL PROTEIN 2"/>
    <property type="match status" value="1"/>
</dbReference>
<dbReference type="Gene3D" id="3.40.140.10">
    <property type="entry name" value="Cytidine Deaminase, domain 2"/>
    <property type="match status" value="1"/>
</dbReference>
<feature type="domain" description="CMP/dCMP-type deaminase" evidence="2">
    <location>
        <begin position="15"/>
        <end position="149"/>
    </location>
</feature>
<dbReference type="Proteomes" id="UP000558688">
    <property type="component" value="Unassembled WGS sequence"/>
</dbReference>
<dbReference type="PANTHER" id="PTHR47784">
    <property type="entry name" value="STEROL UPTAKE CONTROL PROTEIN 2"/>
    <property type="match status" value="1"/>
</dbReference>
<dbReference type="Pfam" id="PF11951">
    <property type="entry name" value="Fungal_trans_2"/>
    <property type="match status" value="1"/>
</dbReference>
<organism evidence="3 4">
    <name type="scientific">Fusarium oxysporum</name>
    <name type="common">Fusarium vascular wilt</name>
    <dbReference type="NCBI Taxonomy" id="5507"/>
    <lineage>
        <taxon>Eukaryota</taxon>
        <taxon>Fungi</taxon>
        <taxon>Dikarya</taxon>
        <taxon>Ascomycota</taxon>
        <taxon>Pezizomycotina</taxon>
        <taxon>Sordariomycetes</taxon>
        <taxon>Hypocreomycetidae</taxon>
        <taxon>Hypocreales</taxon>
        <taxon>Nectriaceae</taxon>
        <taxon>Fusarium</taxon>
        <taxon>Fusarium oxysporum species complex</taxon>
    </lineage>
</organism>
<protein>
    <recommendedName>
        <fullName evidence="2">CMP/dCMP-type deaminase domain-containing protein</fullName>
    </recommendedName>
</protein>
<dbReference type="InterPro" id="IPR016193">
    <property type="entry name" value="Cytidine_deaminase-like"/>
</dbReference>
<comment type="caution">
    <text evidence="3">The sequence shown here is derived from an EMBL/GenBank/DDBJ whole genome shotgun (WGS) entry which is preliminary data.</text>
</comment>
<dbReference type="InterPro" id="IPR002125">
    <property type="entry name" value="CMP_dCMP_dom"/>
</dbReference>
<accession>A0A8H5A5D6</accession>
<evidence type="ECO:0000256" key="1">
    <source>
        <dbReference type="ARBA" id="ARBA00023242"/>
    </source>
</evidence>
<dbReference type="AlphaFoldDB" id="A0A8H5A5D6"/>
<sequence>MLSIKGISEYAEAIYDPTPYAQDAVAMAQQAFNQPTYGVGGVLLDNDTGAILYQMHNNVITENAINDPTAHGERQIIYWYLKHAAALPEPSKLTVVTTLDPCVMCTGAFLATGINVVTMSYDANAGINWNQKWNFQGLPANLREQAQQQFSYFAVPELQLNWQGPKRSVFYEKAISGQLSQAAAAAFADSLPKIGPIFASEDPTPLNIRTLGPDSPQKRLLSQKWPLAAIYTTNISKVSGRAKLWALMSAIGLGNSAALIDPFDNLLMVMSGGPFIINTPLFNLIQAYTDVRRATQSPGGASATDGHVPHPKRCKIVLFKGPGTQATDIMDLGIYGSSLNSPNQSGGGLFYFKATQSPESLASMIQELPPLYPTELEITAQQLPPITRPDVTAKTDDNMFIQSRLQYNFGRGYTAVFNILANATSRIAINHNGTALLRDPNLLWGDLQFDGGQGRDLPLASWRSTKKASASTESPGNSSSSAFSLPTSLDLFSHPEPEQSGSWILDAELIHHYTMASYGTLPHAPEVCHALRSGVVREALSHPYLLHELLAFAGFHLASLNPNDRHRYSLRAFHHQKMAAGKMREDIAIMNSTNCHALFLTSIFLIVNAFAEPFDCTITGNTFSPTKAVVDIFSLVAGIKLIFHSSGLDLGSSPLNVLFIGPGSNKCDPYRLQSLLEQLPELRSRTYEAKGIEETQKKVLIVSIEALQSCIDTVSRQRAPGISIEISALFVLAGTAKPFPPEEDVEVPILAQFADYLSPKVRAVTVDDEGLIVEVSADPEQDDTGFIGYLPFTATKSLHDCRTVHYSKLQEPDRLGPGVEEMSEYE</sequence>
<dbReference type="GO" id="GO:0006139">
    <property type="term" value="P:nucleobase-containing compound metabolic process"/>
    <property type="evidence" value="ECO:0007669"/>
    <property type="project" value="UniProtKB-ARBA"/>
</dbReference>
<proteinExistence type="predicted"/>